<keyword evidence="7 10" id="KW-0808">Transferase</keyword>
<dbReference type="Gene3D" id="3.40.50.10210">
    <property type="match status" value="1"/>
</dbReference>
<evidence type="ECO:0000256" key="4">
    <source>
        <dbReference type="ARBA" id="ARBA00015486"/>
    </source>
</evidence>
<dbReference type="InterPro" id="IPR003200">
    <property type="entry name" value="Nict_dMeBzImd_PRibTrfase"/>
</dbReference>
<dbReference type="PANTHER" id="PTHR43463">
    <property type="entry name" value="NICOTINATE-NUCLEOTIDE--DIMETHYLBENZIMIDAZOLE PHOSPHORIBOSYLTRANSFERASE"/>
    <property type="match status" value="1"/>
</dbReference>
<evidence type="ECO:0000256" key="7">
    <source>
        <dbReference type="ARBA" id="ARBA00022679"/>
    </source>
</evidence>
<dbReference type="SUPFAM" id="SSF52733">
    <property type="entry name" value="Nicotinate mononucleotide:5,6-dimethylbenzimidazole phosphoribosyltransferase (CobT)"/>
    <property type="match status" value="1"/>
</dbReference>
<protein>
    <recommendedName>
        <fullName evidence="4 10">Nicotinate-nucleotide--dimethylbenzimidazole phosphoribosyltransferase</fullName>
        <shortName evidence="10">NN:DBI PRT</shortName>
        <ecNumber evidence="3 10">2.4.2.21</ecNumber>
    </recommendedName>
    <alternativeName>
        <fullName evidence="8 10">N(1)-alpha-phosphoribosyltransferase</fullName>
    </alternativeName>
</protein>
<evidence type="ECO:0000313" key="12">
    <source>
        <dbReference type="Proteomes" id="UP000321764"/>
    </source>
</evidence>
<dbReference type="OrthoDB" id="9781491at2"/>
<dbReference type="NCBIfam" id="NF000996">
    <property type="entry name" value="PRK00105.1"/>
    <property type="match status" value="1"/>
</dbReference>
<dbReference type="RefSeq" id="WP_147714703.1">
    <property type="nucleotide sequence ID" value="NZ_VKAD01000002.1"/>
</dbReference>
<dbReference type="InterPro" id="IPR023195">
    <property type="entry name" value="Nict_dMeBzImd_PRibTrfase_N"/>
</dbReference>
<dbReference type="GO" id="GO:0009236">
    <property type="term" value="P:cobalamin biosynthetic process"/>
    <property type="evidence" value="ECO:0007669"/>
    <property type="project" value="UniProtKB-UniRule"/>
</dbReference>
<name>A0A5C8Z3I7_9GAMM</name>
<keyword evidence="6 10" id="KW-0328">Glycosyltransferase</keyword>
<dbReference type="UniPathway" id="UPA00061">
    <property type="reaction ID" value="UER00516"/>
</dbReference>
<comment type="similarity">
    <text evidence="2 10">Belongs to the CobT family.</text>
</comment>
<evidence type="ECO:0000256" key="5">
    <source>
        <dbReference type="ARBA" id="ARBA00022573"/>
    </source>
</evidence>
<dbReference type="EMBL" id="VKAD01000002">
    <property type="protein sequence ID" value="TXR52107.1"/>
    <property type="molecule type" value="Genomic_DNA"/>
</dbReference>
<evidence type="ECO:0000313" key="11">
    <source>
        <dbReference type="EMBL" id="TXR52107.1"/>
    </source>
</evidence>
<evidence type="ECO:0000256" key="1">
    <source>
        <dbReference type="ARBA" id="ARBA00005049"/>
    </source>
</evidence>
<dbReference type="HAMAP" id="MF_00230">
    <property type="entry name" value="CobT"/>
    <property type="match status" value="1"/>
</dbReference>
<comment type="pathway">
    <text evidence="1 10">Nucleoside biosynthesis; alpha-ribazole biosynthesis; alpha-ribazole from 5,6-dimethylbenzimidazole: step 1/2.</text>
</comment>
<dbReference type="InterPro" id="IPR017846">
    <property type="entry name" value="Nict_dMeBzImd_PRibTrfase_bact"/>
</dbReference>
<comment type="catalytic activity">
    <reaction evidence="9 10">
        <text>5,6-dimethylbenzimidazole + nicotinate beta-D-ribonucleotide = alpha-ribazole 5'-phosphate + nicotinate + H(+)</text>
        <dbReference type="Rhea" id="RHEA:11196"/>
        <dbReference type="ChEBI" id="CHEBI:15378"/>
        <dbReference type="ChEBI" id="CHEBI:15890"/>
        <dbReference type="ChEBI" id="CHEBI:32544"/>
        <dbReference type="ChEBI" id="CHEBI:57502"/>
        <dbReference type="ChEBI" id="CHEBI:57918"/>
        <dbReference type="EC" id="2.4.2.21"/>
    </reaction>
</comment>
<evidence type="ECO:0000256" key="8">
    <source>
        <dbReference type="ARBA" id="ARBA00030686"/>
    </source>
</evidence>
<feature type="active site" description="Proton acceptor" evidence="10">
    <location>
        <position position="304"/>
    </location>
</feature>
<evidence type="ECO:0000256" key="9">
    <source>
        <dbReference type="ARBA" id="ARBA00047340"/>
    </source>
</evidence>
<dbReference type="Gene3D" id="1.10.1610.10">
    <property type="match status" value="1"/>
</dbReference>
<proteinExistence type="inferred from homology"/>
<dbReference type="Pfam" id="PF02277">
    <property type="entry name" value="DBI_PRT"/>
    <property type="match status" value="1"/>
</dbReference>
<dbReference type="Proteomes" id="UP000321764">
    <property type="component" value="Unassembled WGS sequence"/>
</dbReference>
<organism evidence="11 12">
    <name type="scientific">Reinekea thalattae</name>
    <dbReference type="NCBI Taxonomy" id="2593301"/>
    <lineage>
        <taxon>Bacteria</taxon>
        <taxon>Pseudomonadati</taxon>
        <taxon>Pseudomonadota</taxon>
        <taxon>Gammaproteobacteria</taxon>
        <taxon>Oceanospirillales</taxon>
        <taxon>Saccharospirillaceae</taxon>
        <taxon>Reinekea</taxon>
    </lineage>
</organism>
<dbReference type="FunFam" id="3.40.50.10210:FF:000001">
    <property type="entry name" value="Nicotinate-nucleotide--dimethylbenzimidazole phosphoribosyltransferase"/>
    <property type="match status" value="1"/>
</dbReference>
<comment type="caution">
    <text evidence="11">The sequence shown here is derived from an EMBL/GenBank/DDBJ whole genome shotgun (WGS) entry which is preliminary data.</text>
</comment>
<keyword evidence="5 10" id="KW-0169">Cobalamin biosynthesis</keyword>
<evidence type="ECO:0000256" key="3">
    <source>
        <dbReference type="ARBA" id="ARBA00011991"/>
    </source>
</evidence>
<dbReference type="InterPro" id="IPR036087">
    <property type="entry name" value="Nict_dMeBzImd_PRibTrfase_sf"/>
</dbReference>
<dbReference type="PANTHER" id="PTHR43463:SF1">
    <property type="entry name" value="NICOTINATE-NUCLEOTIDE--DIMETHYLBENZIMIDAZOLE PHOSPHORIBOSYLTRANSFERASE"/>
    <property type="match status" value="1"/>
</dbReference>
<evidence type="ECO:0000256" key="10">
    <source>
        <dbReference type="HAMAP-Rule" id="MF_00230"/>
    </source>
</evidence>
<evidence type="ECO:0000256" key="6">
    <source>
        <dbReference type="ARBA" id="ARBA00022676"/>
    </source>
</evidence>
<dbReference type="EC" id="2.4.2.21" evidence="3 10"/>
<sequence length="338" mass="35057">MNQPELKQQLQHKIDNLTKPPGSLGMIEQLAAQIGMIQNTTEPKVDKPQAFVFGADHGVCAEGVTAFPQIVTEQMLANFAAGGAAMSVFCKTNAIPLKIINMGIVNEQARWENVQHSAIAPGTKNFRHEAAMTEQQCLDAIAVGENEAKQAVANGANLLIVGEMGIGNSSSSSALLSALHGLSATATVGAGAGSTTGQQSLKIEAIDQALARCKGKTPLAILAEVGGFEIAAMAGVMLQARSLNVPVMIDGFIAGAAALFAEAHQPGSKDYWIFSHSSAEQAHVKMLAILEATPLLQLNLRLGEGSGSALAYPLVKCAAAMINDMASFESAGVAPNDA</sequence>
<comment type="function">
    <text evidence="10">Catalyzes the synthesis of alpha-ribazole-5'-phosphate from nicotinate mononucleotide (NAMN) and 5,6-dimethylbenzimidazole (DMB).</text>
</comment>
<reference evidence="11 12" key="1">
    <citation type="submission" date="2019-07" db="EMBL/GenBank/DDBJ databases">
        <title>Reinekea sp. strain SSH23 genome sequencing and assembly.</title>
        <authorList>
            <person name="Kim I."/>
        </authorList>
    </citation>
    <scope>NUCLEOTIDE SEQUENCE [LARGE SCALE GENOMIC DNA]</scope>
    <source>
        <strain evidence="11 12">SSH23</strain>
    </source>
</reference>
<accession>A0A5C8Z3I7</accession>
<dbReference type="GO" id="GO:0008939">
    <property type="term" value="F:nicotinate-nucleotide-dimethylbenzimidazole phosphoribosyltransferase activity"/>
    <property type="evidence" value="ECO:0007669"/>
    <property type="project" value="UniProtKB-UniRule"/>
</dbReference>
<gene>
    <name evidence="10 11" type="primary">cobT</name>
    <name evidence="11" type="ORF">FME95_11880</name>
</gene>
<dbReference type="AlphaFoldDB" id="A0A5C8Z3I7"/>
<evidence type="ECO:0000256" key="2">
    <source>
        <dbReference type="ARBA" id="ARBA00007110"/>
    </source>
</evidence>
<dbReference type="NCBIfam" id="TIGR03160">
    <property type="entry name" value="cobT_DBIPRT"/>
    <property type="match status" value="1"/>
</dbReference>
<keyword evidence="12" id="KW-1185">Reference proteome</keyword>
<dbReference type="CDD" id="cd02439">
    <property type="entry name" value="DMB-PRT_CobT"/>
    <property type="match status" value="1"/>
</dbReference>